<dbReference type="InterPro" id="IPR000515">
    <property type="entry name" value="MetI-like"/>
</dbReference>
<sequence length="262" mass="29122">MTLDYEFMGQDIPVLLRALPATITLTLWSMLVALLFAVACGAFILVRIPVLKQLVIVINTFIKGVPLVIQLLFCYYAVPIVAKGLDGFLGYHFDPRNPPYFPAAVLALGLNFGAYITDVVVSSVRAIDHGQIEAGKACGMRRREIIWHILLPQVVVVSIPDMGNYFIWLLKGTSVASLVGVAELLGTAKISASQNYDFLEAYLVAALLYWVVCVVAEWLLNLLYARLGKFNIKEDDAMQQFSFFFLSKQAKSKLRRKVSIIA</sequence>
<dbReference type="GO" id="GO:0043190">
    <property type="term" value="C:ATP-binding cassette (ABC) transporter complex"/>
    <property type="evidence" value="ECO:0007669"/>
    <property type="project" value="InterPro"/>
</dbReference>
<evidence type="ECO:0000256" key="4">
    <source>
        <dbReference type="ARBA" id="ARBA00022692"/>
    </source>
</evidence>
<dbReference type="NCBIfam" id="TIGR01726">
    <property type="entry name" value="HEQRo_perm_3TM"/>
    <property type="match status" value="1"/>
</dbReference>
<evidence type="ECO:0000256" key="6">
    <source>
        <dbReference type="ARBA" id="ARBA00022989"/>
    </source>
</evidence>
<dbReference type="SUPFAM" id="SSF161098">
    <property type="entry name" value="MetI-like"/>
    <property type="match status" value="1"/>
</dbReference>
<evidence type="ECO:0000259" key="9">
    <source>
        <dbReference type="PROSITE" id="PS50928"/>
    </source>
</evidence>
<dbReference type="GO" id="GO:0006865">
    <property type="term" value="P:amino acid transport"/>
    <property type="evidence" value="ECO:0007669"/>
    <property type="project" value="UniProtKB-KW"/>
</dbReference>
<comment type="similarity">
    <text evidence="8">Belongs to the binding-protein-dependent transport system permease family.</text>
</comment>
<gene>
    <name evidence="10" type="ORF">BLSS_1885</name>
</gene>
<evidence type="ECO:0000313" key="11">
    <source>
        <dbReference type="Proteomes" id="UP000029024"/>
    </source>
</evidence>
<evidence type="ECO:0000256" key="1">
    <source>
        <dbReference type="ARBA" id="ARBA00004651"/>
    </source>
</evidence>
<keyword evidence="7 8" id="KW-0472">Membrane</keyword>
<name>A0A087B9S0_BIFLN</name>
<keyword evidence="3" id="KW-1003">Cell membrane</keyword>
<evidence type="ECO:0000256" key="5">
    <source>
        <dbReference type="ARBA" id="ARBA00022970"/>
    </source>
</evidence>
<keyword evidence="5" id="KW-0029">Amino-acid transport</keyword>
<feature type="domain" description="ABC transmembrane type-1" evidence="9">
    <location>
        <begin position="19"/>
        <end position="220"/>
    </location>
</feature>
<comment type="subcellular location">
    <subcellularLocation>
        <location evidence="1 8">Cell membrane</location>
        <topology evidence="1 8">Multi-pass membrane protein</topology>
    </subcellularLocation>
</comment>
<comment type="caution">
    <text evidence="10">The sequence shown here is derived from an EMBL/GenBank/DDBJ whole genome shotgun (WGS) entry which is preliminary data.</text>
</comment>
<organism evidence="10 11">
    <name type="scientific">Bifidobacterium longum subsp. suis</name>
    <dbReference type="NCBI Taxonomy" id="1695"/>
    <lineage>
        <taxon>Bacteria</taxon>
        <taxon>Bacillati</taxon>
        <taxon>Actinomycetota</taxon>
        <taxon>Actinomycetes</taxon>
        <taxon>Bifidobacteriales</taxon>
        <taxon>Bifidobacteriaceae</taxon>
        <taxon>Bifidobacterium</taxon>
    </lineage>
</organism>
<feature type="transmembrane region" description="Helical" evidence="8">
    <location>
        <begin position="100"/>
        <end position="124"/>
    </location>
</feature>
<dbReference type="CDD" id="cd06261">
    <property type="entry name" value="TM_PBP2"/>
    <property type="match status" value="1"/>
</dbReference>
<dbReference type="Pfam" id="PF00528">
    <property type="entry name" value="BPD_transp_1"/>
    <property type="match status" value="1"/>
</dbReference>
<dbReference type="Proteomes" id="UP000029024">
    <property type="component" value="Unassembled WGS sequence"/>
</dbReference>
<protein>
    <submittedName>
        <fullName evidence="10">Amino acid ABC transporter, amino acid-binding protein/permease protein, His/Glu/Gln/Arg/opine family</fullName>
    </submittedName>
</protein>
<feature type="transmembrane region" description="Helical" evidence="8">
    <location>
        <begin position="145"/>
        <end position="168"/>
    </location>
</feature>
<keyword evidence="2 8" id="KW-0813">Transport</keyword>
<dbReference type="InterPro" id="IPR043429">
    <property type="entry name" value="ArtM/GltK/GlnP/TcyL/YhdX-like"/>
</dbReference>
<dbReference type="RefSeq" id="WP_032684101.1">
    <property type="nucleotide sequence ID" value="NZ_JGZA01000026.1"/>
</dbReference>
<evidence type="ECO:0000256" key="2">
    <source>
        <dbReference type="ARBA" id="ARBA00022448"/>
    </source>
</evidence>
<evidence type="ECO:0000256" key="8">
    <source>
        <dbReference type="RuleBase" id="RU363032"/>
    </source>
</evidence>
<dbReference type="PANTHER" id="PTHR30614:SF0">
    <property type="entry name" value="L-CYSTINE TRANSPORT SYSTEM PERMEASE PROTEIN TCYL"/>
    <property type="match status" value="1"/>
</dbReference>
<dbReference type="InterPro" id="IPR035906">
    <property type="entry name" value="MetI-like_sf"/>
</dbReference>
<evidence type="ECO:0000256" key="3">
    <source>
        <dbReference type="ARBA" id="ARBA00022475"/>
    </source>
</evidence>
<dbReference type="InterPro" id="IPR010065">
    <property type="entry name" value="AA_ABC_transptr_permease_3TM"/>
</dbReference>
<dbReference type="GO" id="GO:0022857">
    <property type="term" value="F:transmembrane transporter activity"/>
    <property type="evidence" value="ECO:0007669"/>
    <property type="project" value="InterPro"/>
</dbReference>
<dbReference type="PANTHER" id="PTHR30614">
    <property type="entry name" value="MEMBRANE COMPONENT OF AMINO ACID ABC TRANSPORTER"/>
    <property type="match status" value="1"/>
</dbReference>
<evidence type="ECO:0000313" key="10">
    <source>
        <dbReference type="EMBL" id="KFI67770.1"/>
    </source>
</evidence>
<feature type="transmembrane region" description="Helical" evidence="8">
    <location>
        <begin position="60"/>
        <end position="80"/>
    </location>
</feature>
<dbReference type="Gene3D" id="1.10.3720.10">
    <property type="entry name" value="MetI-like"/>
    <property type="match status" value="1"/>
</dbReference>
<keyword evidence="6 8" id="KW-1133">Transmembrane helix</keyword>
<feature type="transmembrane region" description="Helical" evidence="8">
    <location>
        <begin position="25"/>
        <end position="48"/>
    </location>
</feature>
<accession>A0A087B9S0</accession>
<feature type="transmembrane region" description="Helical" evidence="8">
    <location>
        <begin position="201"/>
        <end position="224"/>
    </location>
</feature>
<keyword evidence="4 8" id="KW-0812">Transmembrane</keyword>
<dbReference type="AlphaFoldDB" id="A0A087B9S0"/>
<proteinExistence type="inferred from homology"/>
<reference evidence="10 11" key="1">
    <citation type="submission" date="2014-03" db="EMBL/GenBank/DDBJ databases">
        <title>Genomics of Bifidobacteria.</title>
        <authorList>
            <person name="Ventura M."/>
            <person name="Milani C."/>
            <person name="Lugli G.A."/>
        </authorList>
    </citation>
    <scope>NUCLEOTIDE SEQUENCE [LARGE SCALE GENOMIC DNA]</scope>
    <source>
        <strain evidence="10 11">LMG 21814</strain>
    </source>
</reference>
<evidence type="ECO:0000256" key="7">
    <source>
        <dbReference type="ARBA" id="ARBA00023136"/>
    </source>
</evidence>
<dbReference type="EMBL" id="JGZA01000026">
    <property type="protein sequence ID" value="KFI67770.1"/>
    <property type="molecule type" value="Genomic_DNA"/>
</dbReference>
<dbReference type="PROSITE" id="PS50928">
    <property type="entry name" value="ABC_TM1"/>
    <property type="match status" value="1"/>
</dbReference>